<dbReference type="PROSITE" id="PS51294">
    <property type="entry name" value="HTH_MYB"/>
    <property type="match status" value="1"/>
</dbReference>
<reference evidence="5" key="1">
    <citation type="journal article" date="2015" name="Nat. Genet.">
        <title>The pineapple genome and the evolution of CAM photosynthesis.</title>
        <authorList>
            <person name="Ming R."/>
            <person name="VanBuren R."/>
            <person name="Wai C.M."/>
            <person name="Tang H."/>
            <person name="Schatz M.C."/>
            <person name="Bowers J.E."/>
            <person name="Lyons E."/>
            <person name="Wang M.L."/>
            <person name="Chen J."/>
            <person name="Biggers E."/>
            <person name="Zhang J."/>
            <person name="Huang L."/>
            <person name="Zhang L."/>
            <person name="Miao W."/>
            <person name="Zhang J."/>
            <person name="Ye Z."/>
            <person name="Miao C."/>
            <person name="Lin Z."/>
            <person name="Wang H."/>
            <person name="Zhou H."/>
            <person name="Yim W.C."/>
            <person name="Priest H.D."/>
            <person name="Zheng C."/>
            <person name="Woodhouse M."/>
            <person name="Edger P.P."/>
            <person name="Guyot R."/>
            <person name="Guo H.B."/>
            <person name="Guo H."/>
            <person name="Zheng G."/>
            <person name="Singh R."/>
            <person name="Sharma A."/>
            <person name="Min X."/>
            <person name="Zheng Y."/>
            <person name="Lee H."/>
            <person name="Gurtowski J."/>
            <person name="Sedlazeck F.J."/>
            <person name="Harkess A."/>
            <person name="McKain M.R."/>
            <person name="Liao Z."/>
            <person name="Fang J."/>
            <person name="Liu J."/>
            <person name="Zhang X."/>
            <person name="Zhang Q."/>
            <person name="Hu W."/>
            <person name="Qin Y."/>
            <person name="Wang K."/>
            <person name="Chen L.Y."/>
            <person name="Shirley N."/>
            <person name="Lin Y.R."/>
            <person name="Liu L.Y."/>
            <person name="Hernandez A.G."/>
            <person name="Wright C.L."/>
            <person name="Bulone V."/>
            <person name="Tuskan G.A."/>
            <person name="Heath K."/>
            <person name="Zee F."/>
            <person name="Moore P.H."/>
            <person name="Sunkar R."/>
            <person name="Leebens-Mack J.H."/>
            <person name="Mockler T."/>
            <person name="Bennetzen J.L."/>
            <person name="Freeling M."/>
            <person name="Sankoff D."/>
            <person name="Paterson A.H."/>
            <person name="Zhu X."/>
            <person name="Yang X."/>
            <person name="Smith J.A."/>
            <person name="Cushman J.C."/>
            <person name="Paull R.E."/>
            <person name="Yu Q."/>
        </authorList>
    </citation>
    <scope>NUCLEOTIDE SEQUENCE [LARGE SCALE GENOMIC DNA]</scope>
    <source>
        <strain evidence="5">cv. F153</strain>
    </source>
</reference>
<dbReference type="SMART" id="SM00717">
    <property type="entry name" value="SANT"/>
    <property type="match status" value="1"/>
</dbReference>
<dbReference type="PROSITE" id="PS50090">
    <property type="entry name" value="MYB_LIKE"/>
    <property type="match status" value="1"/>
</dbReference>
<dbReference type="GO" id="GO:0003677">
    <property type="term" value="F:DNA binding"/>
    <property type="evidence" value="ECO:0007669"/>
    <property type="project" value="UniProtKB-KW"/>
</dbReference>
<dbReference type="RefSeq" id="XP_020093221.1">
    <property type="nucleotide sequence ID" value="XM_020237632.1"/>
</dbReference>
<dbReference type="GeneID" id="109713512"/>
<feature type="domain" description="Myb-like" evidence="3">
    <location>
        <begin position="458"/>
        <end position="509"/>
    </location>
</feature>
<name>A0A6P5FAI4_ANACO</name>
<dbReference type="PANTHER" id="PTHR46993:SF6">
    <property type="entry name" value="MYB TRANSCRIPTION FACTOR"/>
    <property type="match status" value="1"/>
</dbReference>
<keyword evidence="5" id="KW-1185">Reference proteome</keyword>
<feature type="region of interest" description="Disordered" evidence="2">
    <location>
        <begin position="263"/>
        <end position="283"/>
    </location>
</feature>
<dbReference type="InterPro" id="IPR017930">
    <property type="entry name" value="Myb_dom"/>
</dbReference>
<feature type="compositionally biased region" description="Basic and acidic residues" evidence="2">
    <location>
        <begin position="263"/>
        <end position="277"/>
    </location>
</feature>
<proteinExistence type="predicted"/>
<sequence>MIDPDVAAWILDFLLRQTLDDSLVHRLILSLPIPAPSPSSPLHRTLILRRLSSDLSRRSLSPRTLHSLELLSSLPRPSSAAALRAAYAAVAADLTVKPLRPSSRGGDDDGGGGGGGEGGGEGEFYDAVNRIWNCRVADLEAAAEGAEGAEAAAGLVSPELRATRREMEEAVVDATVRAGLVVRYTEERAFQAVRVYLEEAWKELGPSFLELAAEALIGMAKGKGLEMENPNSSKPSPEEGSRLLELVNHSGTVNKRGKEIIEENTHEGESSSPELHDPSSVGWNRMGKCKSTNFRSFENANESGNRCTKTILKLDRDSAAERRPSMMERNPTARTIECCIVVEVRKNQLLFTVSCSYGLIDIQPVCCAAGSHHYPKEQVFLHSPGLIDCQSQLTSVPARWVSRTCINYSRKANHETWDDLFGSPLPANPVEEPHVSYPQKGKDSLLVKDNNQFILRKRRKKWSSLEEETLRKSVERHGVGNWKFIKQCHPSIFKDRTEVDLKDKWRNLVRH</sequence>
<dbReference type="CDD" id="cd11660">
    <property type="entry name" value="SANT_TRF"/>
    <property type="match status" value="1"/>
</dbReference>
<feature type="compositionally biased region" description="Gly residues" evidence="2">
    <location>
        <begin position="111"/>
        <end position="120"/>
    </location>
</feature>
<feature type="domain" description="HTH myb-type" evidence="4">
    <location>
        <begin position="456"/>
        <end position="511"/>
    </location>
</feature>
<accession>A0A6P5FAI4</accession>
<dbReference type="SUPFAM" id="SSF46689">
    <property type="entry name" value="Homeodomain-like"/>
    <property type="match status" value="1"/>
</dbReference>
<evidence type="ECO:0000256" key="1">
    <source>
        <dbReference type="ARBA" id="ARBA00023125"/>
    </source>
</evidence>
<reference evidence="6" key="2">
    <citation type="submission" date="2025-08" db="UniProtKB">
        <authorList>
            <consortium name="RefSeq"/>
        </authorList>
    </citation>
    <scope>IDENTIFICATION</scope>
    <source>
        <tissue evidence="6">Leaf</tissue>
    </source>
</reference>
<protein>
    <submittedName>
        <fullName evidence="6">Uncharacterized protein LOC109713512 isoform X1</fullName>
    </submittedName>
</protein>
<dbReference type="Proteomes" id="UP000515123">
    <property type="component" value="Linkage group 7"/>
</dbReference>
<dbReference type="Gene3D" id="1.10.246.220">
    <property type="match status" value="1"/>
</dbReference>
<dbReference type="InterPro" id="IPR009057">
    <property type="entry name" value="Homeodomain-like_sf"/>
</dbReference>
<evidence type="ECO:0000259" key="4">
    <source>
        <dbReference type="PROSITE" id="PS51294"/>
    </source>
</evidence>
<gene>
    <name evidence="6" type="primary">LOC109713512</name>
</gene>
<evidence type="ECO:0000256" key="2">
    <source>
        <dbReference type="SAM" id="MobiDB-lite"/>
    </source>
</evidence>
<dbReference type="InterPro" id="IPR001005">
    <property type="entry name" value="SANT/Myb"/>
</dbReference>
<evidence type="ECO:0000313" key="6">
    <source>
        <dbReference type="RefSeq" id="XP_020093221.1"/>
    </source>
</evidence>
<evidence type="ECO:0000259" key="3">
    <source>
        <dbReference type="PROSITE" id="PS50090"/>
    </source>
</evidence>
<evidence type="ECO:0000313" key="5">
    <source>
        <dbReference type="Proteomes" id="UP000515123"/>
    </source>
</evidence>
<organism evidence="5 6">
    <name type="scientific">Ananas comosus</name>
    <name type="common">Pineapple</name>
    <name type="synonym">Ananas ananas</name>
    <dbReference type="NCBI Taxonomy" id="4615"/>
    <lineage>
        <taxon>Eukaryota</taxon>
        <taxon>Viridiplantae</taxon>
        <taxon>Streptophyta</taxon>
        <taxon>Embryophyta</taxon>
        <taxon>Tracheophyta</taxon>
        <taxon>Spermatophyta</taxon>
        <taxon>Magnoliopsida</taxon>
        <taxon>Liliopsida</taxon>
        <taxon>Poales</taxon>
        <taxon>Bromeliaceae</taxon>
        <taxon>Bromelioideae</taxon>
        <taxon>Ananas</taxon>
    </lineage>
</organism>
<dbReference type="OrthoDB" id="664249at2759"/>
<keyword evidence="1" id="KW-0238">DNA-binding</keyword>
<dbReference type="AlphaFoldDB" id="A0A6P5FAI4"/>
<feature type="region of interest" description="Disordered" evidence="2">
    <location>
        <begin position="98"/>
        <end position="120"/>
    </location>
</feature>
<dbReference type="PANTHER" id="PTHR46993">
    <property type="entry name" value="MYB TRANSCRIPTION FACTOR"/>
    <property type="match status" value="1"/>
</dbReference>
<dbReference type="Pfam" id="PF00249">
    <property type="entry name" value="Myb_DNA-binding"/>
    <property type="match status" value="1"/>
</dbReference>